<evidence type="ECO:0008006" key="4">
    <source>
        <dbReference type="Google" id="ProtNLM"/>
    </source>
</evidence>
<name>A0A920BQ62_9ACTN</name>
<keyword evidence="1" id="KW-0732">Signal</keyword>
<sequence length="170" mass="16940">MVRLGLALGGGIALVAVLGGCTSHTASPTWSSASASAPAAVVAESAPPFTEPVAYGFTMTRGCDDASPLGRYRVSVRSGAVESAARIGATVQASPSADVDLGPAAGQDGEEIDVPTLAELRAMAQTAADDGAQVTTSYAADGRPVKVIINVEDDPSAAECFSVSDYAPAP</sequence>
<dbReference type="Proteomes" id="UP000677082">
    <property type="component" value="Unassembled WGS sequence"/>
</dbReference>
<dbReference type="PROSITE" id="PS51257">
    <property type="entry name" value="PROKAR_LIPOPROTEIN"/>
    <property type="match status" value="1"/>
</dbReference>
<comment type="caution">
    <text evidence="2">The sequence shown here is derived from an EMBL/GenBank/DDBJ whole genome shotgun (WGS) entry which is preliminary data.</text>
</comment>
<protein>
    <recommendedName>
        <fullName evidence="4">Lipoprotein</fullName>
    </recommendedName>
</protein>
<dbReference type="AlphaFoldDB" id="A0A920BQ62"/>
<gene>
    <name evidence="2" type="ORF">Ato02nite_087060</name>
</gene>
<feature type="signal peptide" evidence="1">
    <location>
        <begin position="1"/>
        <end position="26"/>
    </location>
</feature>
<dbReference type="EMBL" id="BOQN01000131">
    <property type="protein sequence ID" value="GIM96913.1"/>
    <property type="molecule type" value="Genomic_DNA"/>
</dbReference>
<reference evidence="2 3" key="1">
    <citation type="submission" date="2021-03" db="EMBL/GenBank/DDBJ databases">
        <title>Whole genome shotgun sequence of Actinoplanes toevensis NBRC 105298.</title>
        <authorList>
            <person name="Komaki H."/>
            <person name="Tamura T."/>
        </authorList>
    </citation>
    <scope>NUCLEOTIDE SEQUENCE [LARGE SCALE GENOMIC DNA]</scope>
    <source>
        <strain evidence="2 3">NBRC 105298</strain>
    </source>
</reference>
<evidence type="ECO:0000313" key="2">
    <source>
        <dbReference type="EMBL" id="GIM96913.1"/>
    </source>
</evidence>
<accession>A0A920BQ62</accession>
<evidence type="ECO:0000256" key="1">
    <source>
        <dbReference type="SAM" id="SignalP"/>
    </source>
</evidence>
<evidence type="ECO:0000313" key="3">
    <source>
        <dbReference type="Proteomes" id="UP000677082"/>
    </source>
</evidence>
<organism evidence="2 3">
    <name type="scientific">Paractinoplanes toevensis</name>
    <dbReference type="NCBI Taxonomy" id="571911"/>
    <lineage>
        <taxon>Bacteria</taxon>
        <taxon>Bacillati</taxon>
        <taxon>Actinomycetota</taxon>
        <taxon>Actinomycetes</taxon>
        <taxon>Micromonosporales</taxon>
        <taxon>Micromonosporaceae</taxon>
        <taxon>Paractinoplanes</taxon>
    </lineage>
</organism>
<proteinExistence type="predicted"/>
<keyword evidence="3" id="KW-1185">Reference proteome</keyword>
<feature type="chain" id="PRO_5039042228" description="Lipoprotein" evidence="1">
    <location>
        <begin position="27"/>
        <end position="170"/>
    </location>
</feature>